<name>A0A482MGN3_9CAUD</name>
<keyword evidence="2" id="KW-1185">Reference proteome</keyword>
<accession>A0A482MGN3</accession>
<evidence type="ECO:0000313" key="1">
    <source>
        <dbReference type="EMBL" id="QBQ72313.1"/>
    </source>
</evidence>
<dbReference type="Proteomes" id="UP000309130">
    <property type="component" value="Segment"/>
</dbReference>
<gene>
    <name evidence="1" type="ORF">CPT_MTx_007</name>
</gene>
<organism evidence="1 2">
    <name type="scientific">Serratia phage MTx</name>
    <dbReference type="NCBI Taxonomy" id="2557553"/>
    <lineage>
        <taxon>Viruses</taxon>
        <taxon>Duplodnaviria</taxon>
        <taxon>Heunggongvirae</taxon>
        <taxon>Uroviricota</taxon>
        <taxon>Caudoviricetes</taxon>
        <taxon>Lindbergviridae</taxon>
        <taxon>Myosmarvirus</taxon>
        <taxon>Myosmarvirus MTx</taxon>
    </lineage>
</organism>
<proteinExistence type="predicted"/>
<reference evidence="2" key="1">
    <citation type="submission" date="2019-03" db="EMBL/GenBank/DDBJ databases">
        <title>Complete Genome Sequence of Serratia marcescens Myophage MTx.</title>
        <authorList>
            <person name="Graham K."/>
            <person name="Freeman M."/>
            <person name="Newkirk H."/>
            <person name="Liu M."/>
            <person name="Ramsey J."/>
            <person name="Cahill J."/>
        </authorList>
    </citation>
    <scope>NUCLEOTIDE SEQUENCE [LARGE SCALE GENOMIC DNA]</scope>
</reference>
<dbReference type="EMBL" id="MK618717">
    <property type="protein sequence ID" value="QBQ72313.1"/>
    <property type="molecule type" value="Genomic_DNA"/>
</dbReference>
<sequence length="48" mass="5389">MLVLRRAIFSYRRAAWESEERAPEAKASASVRFVGPAANLVSMPIHFV</sequence>
<evidence type="ECO:0000313" key="2">
    <source>
        <dbReference type="Proteomes" id="UP000309130"/>
    </source>
</evidence>
<protein>
    <submittedName>
        <fullName evidence="1">Uncharacterized protein</fullName>
    </submittedName>
</protein>